<dbReference type="PANTHER" id="PTHR33164">
    <property type="entry name" value="TRANSCRIPTIONAL REGULATOR, MARR FAMILY"/>
    <property type="match status" value="1"/>
</dbReference>
<dbReference type="EMBL" id="WIXO01000001">
    <property type="protein sequence ID" value="MTE21002.1"/>
    <property type="molecule type" value="Genomic_DNA"/>
</dbReference>
<dbReference type="SUPFAM" id="SSF46785">
    <property type="entry name" value="Winged helix' DNA-binding domain"/>
    <property type="match status" value="2"/>
</dbReference>
<dbReference type="Pfam" id="PF01047">
    <property type="entry name" value="MarR"/>
    <property type="match status" value="1"/>
</dbReference>
<feature type="domain" description="HTH marR-type" evidence="1">
    <location>
        <begin position="10"/>
        <end position="143"/>
    </location>
</feature>
<dbReference type="Pfam" id="PF12802">
    <property type="entry name" value="MarR_2"/>
    <property type="match status" value="1"/>
</dbReference>
<dbReference type="GO" id="GO:0003700">
    <property type="term" value="F:DNA-binding transcription factor activity"/>
    <property type="evidence" value="ECO:0007669"/>
    <property type="project" value="InterPro"/>
</dbReference>
<dbReference type="Proteomes" id="UP000473014">
    <property type="component" value="Unassembled WGS sequence"/>
</dbReference>
<dbReference type="GO" id="GO:0006950">
    <property type="term" value="P:response to stress"/>
    <property type="evidence" value="ECO:0007669"/>
    <property type="project" value="TreeGrafter"/>
</dbReference>
<name>A0A6G2BGH1_9ACTN</name>
<dbReference type="InterPro" id="IPR036388">
    <property type="entry name" value="WH-like_DNA-bd_sf"/>
</dbReference>
<dbReference type="InterPro" id="IPR000835">
    <property type="entry name" value="HTH_MarR-typ"/>
</dbReference>
<dbReference type="SMART" id="SM00347">
    <property type="entry name" value="HTH_MARR"/>
    <property type="match status" value="2"/>
</dbReference>
<organism evidence="2 3">
    <name type="scientific">Streptomyces taklimakanensis</name>
    <dbReference type="NCBI Taxonomy" id="2569853"/>
    <lineage>
        <taxon>Bacteria</taxon>
        <taxon>Bacillati</taxon>
        <taxon>Actinomycetota</taxon>
        <taxon>Actinomycetes</taxon>
        <taxon>Kitasatosporales</taxon>
        <taxon>Streptomycetaceae</taxon>
        <taxon>Streptomyces</taxon>
    </lineage>
</organism>
<evidence type="ECO:0000313" key="3">
    <source>
        <dbReference type="Proteomes" id="UP000473014"/>
    </source>
</evidence>
<feature type="domain" description="HTH marR-type" evidence="1">
    <location>
        <begin position="150"/>
        <end position="282"/>
    </location>
</feature>
<dbReference type="InterPro" id="IPR036390">
    <property type="entry name" value="WH_DNA-bd_sf"/>
</dbReference>
<reference evidence="2 3" key="1">
    <citation type="submission" date="2019-11" db="EMBL/GenBank/DDBJ databases">
        <authorList>
            <person name="Yuan L."/>
        </authorList>
    </citation>
    <scope>NUCLEOTIDE SEQUENCE [LARGE SCALE GENOMIC DNA]</scope>
    <source>
        <strain evidence="2 3">TRM43335</strain>
    </source>
</reference>
<dbReference type="Gene3D" id="1.10.10.10">
    <property type="entry name" value="Winged helix-like DNA-binding domain superfamily/Winged helix DNA-binding domain"/>
    <property type="match status" value="2"/>
</dbReference>
<dbReference type="PRINTS" id="PR00598">
    <property type="entry name" value="HTHMARR"/>
</dbReference>
<dbReference type="PROSITE" id="PS50995">
    <property type="entry name" value="HTH_MARR_2"/>
    <property type="match status" value="2"/>
</dbReference>
<accession>A0A6G2BGH1</accession>
<dbReference type="AlphaFoldDB" id="A0A6G2BGH1"/>
<dbReference type="InterPro" id="IPR039422">
    <property type="entry name" value="MarR/SlyA-like"/>
</dbReference>
<protein>
    <submittedName>
        <fullName evidence="2">MarR family transcriptional regulator</fullName>
    </submittedName>
</protein>
<dbReference type="OrthoDB" id="4463574at2"/>
<dbReference type="PANTHER" id="PTHR33164:SF43">
    <property type="entry name" value="HTH-TYPE TRANSCRIPTIONAL REPRESSOR YETL"/>
    <property type="match status" value="1"/>
</dbReference>
<evidence type="ECO:0000313" key="2">
    <source>
        <dbReference type="EMBL" id="MTE21002.1"/>
    </source>
</evidence>
<keyword evidence="3" id="KW-1185">Reference proteome</keyword>
<comment type="caution">
    <text evidence="2">The sequence shown here is derived from an EMBL/GenBank/DDBJ whole genome shotgun (WGS) entry which is preliminary data.</text>
</comment>
<evidence type="ECO:0000259" key="1">
    <source>
        <dbReference type="PROSITE" id="PS50995"/>
    </source>
</evidence>
<sequence>MGEVPGAALPAELTRHIGYTLRRVFVLLGSDAAGADEAATRDFVLLDALADGDSLSQHDLAERLGINRTVMVQLIDRLEGDGRVTRTRNPRNRRSYVLSLTDSGRRALEELRRSVAERDARLTAPLSEPERERFDLLLGRLLPAQAQPIPRSTSYLVTQAHYRLRKVGDDKLAGTGLRLRHFGPLSTINVHSSCAQRQLAEHLAITEPAAAQVVDELVRAGLVRRGRDPRDRRRYALELTDRGRESLKTVERAVEDLQSDIEEMLGPGGETELKNFLFKILEYANATADVR</sequence>
<proteinExistence type="predicted"/>
<gene>
    <name evidence="2" type="ORF">F0L17_18130</name>
</gene>